<dbReference type="Gene3D" id="3.30.370.10">
    <property type="entry name" value="Barstar-like"/>
    <property type="match status" value="1"/>
</dbReference>
<dbReference type="Proteomes" id="UP000195729">
    <property type="component" value="Chromosome"/>
</dbReference>
<keyword evidence="5" id="KW-1185">Reference proteome</keyword>
<accession>A0A1Y0L885</accession>
<evidence type="ECO:0000313" key="5">
    <source>
        <dbReference type="Proteomes" id="UP000195729"/>
    </source>
</evidence>
<protein>
    <recommendedName>
        <fullName evidence="2">Barstar (barnase inhibitor) domain-containing protein</fullName>
    </recommendedName>
</protein>
<dbReference type="EMBL" id="CP015579">
    <property type="protein sequence ID" value="ARU93879.1"/>
    <property type="molecule type" value="Genomic_DNA"/>
</dbReference>
<dbReference type="SUPFAM" id="SSF52038">
    <property type="entry name" value="Barstar-related"/>
    <property type="match status" value="1"/>
</dbReference>
<proteinExistence type="inferred from homology"/>
<evidence type="ECO:0000313" key="6">
    <source>
        <dbReference type="Proteomes" id="UP000195814"/>
    </source>
</evidence>
<gene>
    <name evidence="3" type="ORF">A7K98_08885</name>
    <name evidence="4" type="ORF">A7K99_08885</name>
</gene>
<dbReference type="EMBL" id="CP015581">
    <property type="protein sequence ID" value="ARU97917.1"/>
    <property type="molecule type" value="Genomic_DNA"/>
</dbReference>
<comment type="similarity">
    <text evidence="1">Belongs to the barstar family.</text>
</comment>
<dbReference type="Pfam" id="PF01337">
    <property type="entry name" value="Barstar"/>
    <property type="match status" value="1"/>
</dbReference>
<dbReference type="OrthoDB" id="7575400at2"/>
<reference evidence="5 6" key="1">
    <citation type="submission" date="2016-05" db="EMBL/GenBank/DDBJ databases">
        <title>Complete genome sequence of two 2,5-diketo-D-glunonic acid producing strain Tatumella citrea.</title>
        <authorList>
            <person name="Duan C."/>
            <person name="Yang J."/>
            <person name="Yang S."/>
        </authorList>
    </citation>
    <scope>NUCLEOTIDE SEQUENCE [LARGE SCALE GENOMIC DNA]</scope>
    <source>
        <strain evidence="4 5">ATCC 39140</strain>
        <strain evidence="3 6">DSM 13699</strain>
    </source>
</reference>
<dbReference type="KEGG" id="tci:A7K98_08885"/>
<dbReference type="AlphaFoldDB" id="A0A1Y0L885"/>
<evidence type="ECO:0000313" key="4">
    <source>
        <dbReference type="EMBL" id="ARU97917.1"/>
    </source>
</evidence>
<evidence type="ECO:0000256" key="1">
    <source>
        <dbReference type="ARBA" id="ARBA00006845"/>
    </source>
</evidence>
<dbReference type="InterPro" id="IPR035905">
    <property type="entry name" value="Barstar-like_sf"/>
</dbReference>
<evidence type="ECO:0000313" key="3">
    <source>
        <dbReference type="EMBL" id="ARU93879.1"/>
    </source>
</evidence>
<sequence length="109" mass="12402">MLTAVFDFRKIHQESRFYQQLLKQTHGPDSFGHNLDALWDWLTGGMALPVVLELNQLPAFPHHMLQRILPVLVQAAAELPGQIILSFDGNPQPASDWQQWLADKHPPSQ</sequence>
<feature type="domain" description="Barstar (barnase inhibitor)" evidence="2">
    <location>
        <begin position="2"/>
        <end position="76"/>
    </location>
</feature>
<organism evidence="3 6">
    <name type="scientific">Tatumella citrea</name>
    <name type="common">Pantoea citrea</name>
    <dbReference type="NCBI Taxonomy" id="53336"/>
    <lineage>
        <taxon>Bacteria</taxon>
        <taxon>Pseudomonadati</taxon>
        <taxon>Pseudomonadota</taxon>
        <taxon>Gammaproteobacteria</taxon>
        <taxon>Enterobacterales</taxon>
        <taxon>Erwiniaceae</taxon>
        <taxon>Tatumella</taxon>
    </lineage>
</organism>
<dbReference type="Proteomes" id="UP000195814">
    <property type="component" value="Chromosome"/>
</dbReference>
<dbReference type="RefSeq" id="WP_087488238.1">
    <property type="nucleotide sequence ID" value="NZ_CP015579.1"/>
</dbReference>
<dbReference type="InterPro" id="IPR000468">
    <property type="entry name" value="Barstar"/>
</dbReference>
<name>A0A1Y0L885_TATCI</name>
<evidence type="ECO:0000259" key="2">
    <source>
        <dbReference type="Pfam" id="PF01337"/>
    </source>
</evidence>